<sequence length="43" mass="5221">MNILFIECLSCFKIRASFPKFRWFWRDGRGCSKKDKSGKNYKK</sequence>
<feature type="non-terminal residue" evidence="1">
    <location>
        <position position="43"/>
    </location>
</feature>
<dbReference type="Proteomes" id="UP000265520">
    <property type="component" value="Unassembled WGS sequence"/>
</dbReference>
<name>A0A392QV30_9FABA</name>
<protein>
    <submittedName>
        <fullName evidence="1">Uncharacterized protein</fullName>
    </submittedName>
</protein>
<keyword evidence="2" id="KW-1185">Reference proteome</keyword>
<evidence type="ECO:0000313" key="1">
    <source>
        <dbReference type="EMBL" id="MCI27105.1"/>
    </source>
</evidence>
<proteinExistence type="predicted"/>
<dbReference type="EMBL" id="LXQA010157402">
    <property type="protein sequence ID" value="MCI27105.1"/>
    <property type="molecule type" value="Genomic_DNA"/>
</dbReference>
<comment type="caution">
    <text evidence="1">The sequence shown here is derived from an EMBL/GenBank/DDBJ whole genome shotgun (WGS) entry which is preliminary data.</text>
</comment>
<organism evidence="1 2">
    <name type="scientific">Trifolium medium</name>
    <dbReference type="NCBI Taxonomy" id="97028"/>
    <lineage>
        <taxon>Eukaryota</taxon>
        <taxon>Viridiplantae</taxon>
        <taxon>Streptophyta</taxon>
        <taxon>Embryophyta</taxon>
        <taxon>Tracheophyta</taxon>
        <taxon>Spermatophyta</taxon>
        <taxon>Magnoliopsida</taxon>
        <taxon>eudicotyledons</taxon>
        <taxon>Gunneridae</taxon>
        <taxon>Pentapetalae</taxon>
        <taxon>rosids</taxon>
        <taxon>fabids</taxon>
        <taxon>Fabales</taxon>
        <taxon>Fabaceae</taxon>
        <taxon>Papilionoideae</taxon>
        <taxon>50 kb inversion clade</taxon>
        <taxon>NPAAA clade</taxon>
        <taxon>Hologalegina</taxon>
        <taxon>IRL clade</taxon>
        <taxon>Trifolieae</taxon>
        <taxon>Trifolium</taxon>
    </lineage>
</organism>
<evidence type="ECO:0000313" key="2">
    <source>
        <dbReference type="Proteomes" id="UP000265520"/>
    </source>
</evidence>
<accession>A0A392QV30</accession>
<reference evidence="1 2" key="1">
    <citation type="journal article" date="2018" name="Front. Plant Sci.">
        <title>Red Clover (Trifolium pratense) and Zigzag Clover (T. medium) - A Picture of Genomic Similarities and Differences.</title>
        <authorList>
            <person name="Dluhosova J."/>
            <person name="Istvanek J."/>
            <person name="Nedelnik J."/>
            <person name="Repkova J."/>
        </authorList>
    </citation>
    <scope>NUCLEOTIDE SEQUENCE [LARGE SCALE GENOMIC DNA]</scope>
    <source>
        <strain evidence="2">cv. 10/8</strain>
        <tissue evidence="1">Leaf</tissue>
    </source>
</reference>
<dbReference type="AlphaFoldDB" id="A0A392QV30"/>